<sequence>MSNIIILDQYIKDFESVVLPEFKSRAEELLYDAVETCDPGENLEVSVESDMCKDHIEHIFRFYEQPDEETGGLVICYGGFY</sequence>
<evidence type="ECO:0000313" key="2">
    <source>
        <dbReference type="Proteomes" id="UP000298653"/>
    </source>
</evidence>
<dbReference type="EMBL" id="CP040058">
    <property type="protein sequence ID" value="QCP34909.1"/>
    <property type="molecule type" value="Genomic_DNA"/>
</dbReference>
<dbReference type="Proteomes" id="UP000298653">
    <property type="component" value="Chromosome"/>
</dbReference>
<proteinExistence type="predicted"/>
<name>A0A4P8IIC0_9FIRM</name>
<protein>
    <submittedName>
        <fullName evidence="1">Uncharacterized protein</fullName>
    </submittedName>
</protein>
<gene>
    <name evidence="1" type="ORF">AR1Y2_1455</name>
</gene>
<evidence type="ECO:0000313" key="1">
    <source>
        <dbReference type="EMBL" id="QCP34909.1"/>
    </source>
</evidence>
<dbReference type="AlphaFoldDB" id="A0A4P8IIC0"/>
<dbReference type="RefSeq" id="WP_022261417.1">
    <property type="nucleotide sequence ID" value="NZ_CP040058.1"/>
</dbReference>
<keyword evidence="2" id="KW-1185">Reference proteome</keyword>
<accession>A0A4P8IIC0</accession>
<organism evidence="1 2">
    <name type="scientific">Anaerostipes rhamnosivorans</name>
    <dbReference type="NCBI Taxonomy" id="1229621"/>
    <lineage>
        <taxon>Bacteria</taxon>
        <taxon>Bacillati</taxon>
        <taxon>Bacillota</taxon>
        <taxon>Clostridia</taxon>
        <taxon>Lachnospirales</taxon>
        <taxon>Lachnospiraceae</taxon>
        <taxon>Anaerostipes</taxon>
    </lineage>
</organism>
<reference evidence="1 2" key="1">
    <citation type="submission" date="2019-05" db="EMBL/GenBank/DDBJ databases">
        <title>Complete genome sequencing of Anaerostipes rhamnosivorans.</title>
        <authorList>
            <person name="Bui T.P.N."/>
            <person name="de Vos W.M."/>
        </authorList>
    </citation>
    <scope>NUCLEOTIDE SEQUENCE [LARGE SCALE GENOMIC DNA]</scope>
    <source>
        <strain evidence="1 2">1y2</strain>
    </source>
</reference>
<dbReference type="KEGG" id="arf:AR1Y2_1455"/>